<evidence type="ECO:0000256" key="1">
    <source>
        <dbReference type="SAM" id="MobiDB-lite"/>
    </source>
</evidence>
<feature type="region of interest" description="Disordered" evidence="1">
    <location>
        <begin position="1"/>
        <end position="22"/>
    </location>
</feature>
<feature type="region of interest" description="Disordered" evidence="1">
    <location>
        <begin position="87"/>
        <end position="124"/>
    </location>
</feature>
<dbReference type="OrthoDB" id="2691413at2759"/>
<dbReference type="InParanoid" id="A0A0C2TBG4"/>
<dbReference type="EMBL" id="KN818253">
    <property type="protein sequence ID" value="KIL64034.1"/>
    <property type="molecule type" value="Genomic_DNA"/>
</dbReference>
<reference evidence="2 3" key="1">
    <citation type="submission" date="2014-04" db="EMBL/GenBank/DDBJ databases">
        <title>Evolutionary Origins and Diversification of the Mycorrhizal Mutualists.</title>
        <authorList>
            <consortium name="DOE Joint Genome Institute"/>
            <consortium name="Mycorrhizal Genomics Consortium"/>
            <person name="Kohler A."/>
            <person name="Kuo A."/>
            <person name="Nagy L.G."/>
            <person name="Floudas D."/>
            <person name="Copeland A."/>
            <person name="Barry K.W."/>
            <person name="Cichocki N."/>
            <person name="Veneault-Fourrey C."/>
            <person name="LaButti K."/>
            <person name="Lindquist E.A."/>
            <person name="Lipzen A."/>
            <person name="Lundell T."/>
            <person name="Morin E."/>
            <person name="Murat C."/>
            <person name="Riley R."/>
            <person name="Ohm R."/>
            <person name="Sun H."/>
            <person name="Tunlid A."/>
            <person name="Henrissat B."/>
            <person name="Grigoriev I.V."/>
            <person name="Hibbett D.S."/>
            <person name="Martin F."/>
        </authorList>
    </citation>
    <scope>NUCLEOTIDE SEQUENCE [LARGE SCALE GENOMIC DNA]</scope>
    <source>
        <strain evidence="2 3">Koide BX008</strain>
    </source>
</reference>
<keyword evidence="3" id="KW-1185">Reference proteome</keyword>
<protein>
    <submittedName>
        <fullName evidence="2">Uncharacterized protein</fullName>
    </submittedName>
</protein>
<organism evidence="2 3">
    <name type="scientific">Amanita muscaria (strain Koide BX008)</name>
    <dbReference type="NCBI Taxonomy" id="946122"/>
    <lineage>
        <taxon>Eukaryota</taxon>
        <taxon>Fungi</taxon>
        <taxon>Dikarya</taxon>
        <taxon>Basidiomycota</taxon>
        <taxon>Agaricomycotina</taxon>
        <taxon>Agaricomycetes</taxon>
        <taxon>Agaricomycetidae</taxon>
        <taxon>Agaricales</taxon>
        <taxon>Pluteineae</taxon>
        <taxon>Amanitaceae</taxon>
        <taxon>Amanita</taxon>
    </lineage>
</organism>
<dbReference type="HOGENOM" id="CLU_1383825_0_0_1"/>
<dbReference type="Proteomes" id="UP000054549">
    <property type="component" value="Unassembled WGS sequence"/>
</dbReference>
<proteinExistence type="predicted"/>
<name>A0A0C2TBG4_AMAMK</name>
<gene>
    <name evidence="2" type="ORF">M378DRAFT_643237</name>
</gene>
<evidence type="ECO:0000313" key="2">
    <source>
        <dbReference type="EMBL" id="KIL64034.1"/>
    </source>
</evidence>
<sequence length="197" mass="21803">MSSKRPTFGVHNPSPIKKRNIKKTNTFVVPSLQEARRAELLSKLQQLQHNDSEPNDGYLGREEAEELGSAGDVPESLMDVDESDINQEYDGSDINQEYDGSDINQEYDGSHAASSENVRSHDATKCAGPNTASVLLYQRWRDLLPTLVNPLLSYISASLGKVAVAPQELQSTCQRPSFCTVKSSSVFCLFVDRTYAM</sequence>
<accession>A0A0C2TBG4</accession>
<dbReference type="STRING" id="946122.A0A0C2TBG4"/>
<evidence type="ECO:0000313" key="3">
    <source>
        <dbReference type="Proteomes" id="UP000054549"/>
    </source>
</evidence>
<dbReference type="AlphaFoldDB" id="A0A0C2TBG4"/>